<protein>
    <submittedName>
        <fullName evidence="1">Unnamed protein product</fullName>
    </submittedName>
</protein>
<accession>A0ACB5U1F2</accession>
<dbReference type="EMBL" id="BSXV01003905">
    <property type="protein sequence ID" value="GME99284.1"/>
    <property type="molecule type" value="Genomic_DNA"/>
</dbReference>
<gene>
    <name evidence="1" type="ORF">Cboi01_000524100</name>
</gene>
<name>A0ACB5U1F2_CANBO</name>
<evidence type="ECO:0000313" key="1">
    <source>
        <dbReference type="EMBL" id="GME99284.1"/>
    </source>
</evidence>
<evidence type="ECO:0000313" key="2">
    <source>
        <dbReference type="Proteomes" id="UP001165101"/>
    </source>
</evidence>
<comment type="caution">
    <text evidence="1">The sequence shown here is derived from an EMBL/GenBank/DDBJ whole genome shotgun (WGS) entry which is preliminary data.</text>
</comment>
<reference evidence="1" key="1">
    <citation type="submission" date="2023-04" db="EMBL/GenBank/DDBJ databases">
        <title>Candida boidinii NBRC 1967.</title>
        <authorList>
            <person name="Ichikawa N."/>
            <person name="Sato H."/>
            <person name="Tonouchi N."/>
        </authorList>
    </citation>
    <scope>NUCLEOTIDE SEQUENCE</scope>
    <source>
        <strain evidence="1">NBRC 1967</strain>
    </source>
</reference>
<proteinExistence type="predicted"/>
<keyword evidence="2" id="KW-1185">Reference proteome</keyword>
<dbReference type="Proteomes" id="UP001165101">
    <property type="component" value="Unassembled WGS sequence"/>
</dbReference>
<organism evidence="1 2">
    <name type="scientific">Candida boidinii</name>
    <name type="common">Yeast</name>
    <dbReference type="NCBI Taxonomy" id="5477"/>
    <lineage>
        <taxon>Eukaryota</taxon>
        <taxon>Fungi</taxon>
        <taxon>Dikarya</taxon>
        <taxon>Ascomycota</taxon>
        <taxon>Saccharomycotina</taxon>
        <taxon>Pichiomycetes</taxon>
        <taxon>Pichiales</taxon>
        <taxon>Pichiaceae</taxon>
        <taxon>Ogataea</taxon>
        <taxon>Ogataea/Candida clade</taxon>
    </lineage>
</organism>
<sequence>MVIPVTGFKRKTIGDDSEKAAGDAARAHRSNVFMSDTFPCLVYTAGCFIAYTFINAQTGVNTEVTVNSILRLIICALGPIVINTGCLFVCVGLSCCMGPLLGMCCKKTGAVMAGVAHGVAVIVHIVFFIIMWILEGFNFGRMLIGLATMVYIDRLIFKFMTLLFLTREFKNDHSNIAFWTGKWYGSGLGVAAWSQPSREFCAKIIEMSHFAGDFMLGHIILFCQAPIILFSVISPFVDKYHSLMLFWLKPNRQIRPPIYSLKQARLRKRMIRKYSSLYCLILLGFVVIIAAPAAVGSLKTVDIANAIPDLPDVATGLFQPRHQDNNDTGSNTVRDWTTYSWTTKTSISTWSTKA</sequence>